<protein>
    <submittedName>
        <fullName evidence="3">Glycosyl transferase</fullName>
    </submittedName>
</protein>
<sequence length="375" mass="42166">MGNKEIRVLHIDSELKWGGGQQQAIYLFEGMLNKGYYASFVCRPKSELKRYLKKHKLPYFEFKMSSEIDILSSYKIASFCKKNKINILYLHSAGAHAIGLMAKVFYPELKIIVVRRVSYDIRKNYLSQLKYKSSLINMFVCISNDIKNVLLRNGINKEKLRVIHDGIDLNKFTNIKSNSNLRKELEIPESDIVIGTIAALEGAKDYPNLLNSAKIVLQKVHNVSFVAIGDGRDRYKIKELHNKLNLGKKFIFTGFQDDVSKYLLLFDIFVLASKEEGLGTSILDAQSLGLPVVATKAGGIPEVVKHNINGVLVNPQNPQELASAIIDLVDDKAKREQLGRNGKESVKDFDINLNVKRHIDLINSMLNVGDVGSIG</sequence>
<keyword evidence="3" id="KW-0808">Transferase</keyword>
<dbReference type="InterPro" id="IPR001296">
    <property type="entry name" value="Glyco_trans_1"/>
</dbReference>
<evidence type="ECO:0000313" key="3">
    <source>
        <dbReference type="EMBL" id="VAX25486.1"/>
    </source>
</evidence>
<dbReference type="CDD" id="cd03801">
    <property type="entry name" value="GT4_PimA-like"/>
    <property type="match status" value="1"/>
</dbReference>
<name>A0A3B1C4P2_9ZZZZ</name>
<feature type="domain" description="Glycosyl transferase family 1" evidence="1">
    <location>
        <begin position="180"/>
        <end position="344"/>
    </location>
</feature>
<proteinExistence type="predicted"/>
<dbReference type="EMBL" id="UOGD01000299">
    <property type="protein sequence ID" value="VAX25486.1"/>
    <property type="molecule type" value="Genomic_DNA"/>
</dbReference>
<dbReference type="PANTHER" id="PTHR12526">
    <property type="entry name" value="GLYCOSYLTRANSFERASE"/>
    <property type="match status" value="1"/>
</dbReference>
<feature type="domain" description="Glycosyltransferase subfamily 4-like N-terminal" evidence="2">
    <location>
        <begin position="17"/>
        <end position="170"/>
    </location>
</feature>
<accession>A0A3B1C4P2</accession>
<dbReference type="Pfam" id="PF13439">
    <property type="entry name" value="Glyco_transf_4"/>
    <property type="match status" value="1"/>
</dbReference>
<dbReference type="Gene3D" id="3.40.50.2000">
    <property type="entry name" value="Glycogen Phosphorylase B"/>
    <property type="match status" value="2"/>
</dbReference>
<reference evidence="3" key="1">
    <citation type="submission" date="2018-06" db="EMBL/GenBank/DDBJ databases">
        <authorList>
            <person name="Zhirakovskaya E."/>
        </authorList>
    </citation>
    <scope>NUCLEOTIDE SEQUENCE</scope>
</reference>
<dbReference type="InterPro" id="IPR028098">
    <property type="entry name" value="Glyco_trans_4-like_N"/>
</dbReference>
<organism evidence="3">
    <name type="scientific">hydrothermal vent metagenome</name>
    <dbReference type="NCBI Taxonomy" id="652676"/>
    <lineage>
        <taxon>unclassified sequences</taxon>
        <taxon>metagenomes</taxon>
        <taxon>ecological metagenomes</taxon>
    </lineage>
</organism>
<dbReference type="GO" id="GO:0016757">
    <property type="term" value="F:glycosyltransferase activity"/>
    <property type="evidence" value="ECO:0007669"/>
    <property type="project" value="InterPro"/>
</dbReference>
<dbReference type="PANTHER" id="PTHR12526:SF630">
    <property type="entry name" value="GLYCOSYLTRANSFERASE"/>
    <property type="match status" value="1"/>
</dbReference>
<dbReference type="Pfam" id="PF00534">
    <property type="entry name" value="Glycos_transf_1"/>
    <property type="match status" value="1"/>
</dbReference>
<dbReference type="SUPFAM" id="SSF53756">
    <property type="entry name" value="UDP-Glycosyltransferase/glycogen phosphorylase"/>
    <property type="match status" value="1"/>
</dbReference>
<dbReference type="AlphaFoldDB" id="A0A3B1C4P2"/>
<gene>
    <name evidence="3" type="ORF">MNBD_IGNAVI01-462</name>
</gene>
<evidence type="ECO:0000259" key="1">
    <source>
        <dbReference type="Pfam" id="PF00534"/>
    </source>
</evidence>
<evidence type="ECO:0000259" key="2">
    <source>
        <dbReference type="Pfam" id="PF13439"/>
    </source>
</evidence>